<dbReference type="AlphaFoldDB" id="A0A0E9Q039"/>
<feature type="compositionally biased region" description="Polar residues" evidence="1">
    <location>
        <begin position="1"/>
        <end position="11"/>
    </location>
</feature>
<proteinExistence type="predicted"/>
<organism evidence="2">
    <name type="scientific">Anguilla anguilla</name>
    <name type="common">European freshwater eel</name>
    <name type="synonym">Muraena anguilla</name>
    <dbReference type="NCBI Taxonomy" id="7936"/>
    <lineage>
        <taxon>Eukaryota</taxon>
        <taxon>Metazoa</taxon>
        <taxon>Chordata</taxon>
        <taxon>Craniata</taxon>
        <taxon>Vertebrata</taxon>
        <taxon>Euteleostomi</taxon>
        <taxon>Actinopterygii</taxon>
        <taxon>Neopterygii</taxon>
        <taxon>Teleostei</taxon>
        <taxon>Anguilliformes</taxon>
        <taxon>Anguillidae</taxon>
        <taxon>Anguilla</taxon>
    </lineage>
</organism>
<evidence type="ECO:0000256" key="1">
    <source>
        <dbReference type="SAM" id="MobiDB-lite"/>
    </source>
</evidence>
<dbReference type="EMBL" id="GBXM01098458">
    <property type="protein sequence ID" value="JAH10119.1"/>
    <property type="molecule type" value="Transcribed_RNA"/>
</dbReference>
<name>A0A0E9Q039_ANGAN</name>
<reference evidence="2" key="1">
    <citation type="submission" date="2014-11" db="EMBL/GenBank/DDBJ databases">
        <authorList>
            <person name="Amaro Gonzalez C."/>
        </authorList>
    </citation>
    <scope>NUCLEOTIDE SEQUENCE</scope>
</reference>
<protein>
    <submittedName>
        <fullName evidence="2">Uncharacterized protein</fullName>
    </submittedName>
</protein>
<reference evidence="2" key="2">
    <citation type="journal article" date="2015" name="Fish Shellfish Immunol.">
        <title>Early steps in the European eel (Anguilla anguilla)-Vibrio vulnificus interaction in the gills: Role of the RtxA13 toxin.</title>
        <authorList>
            <person name="Callol A."/>
            <person name="Pajuelo D."/>
            <person name="Ebbesson L."/>
            <person name="Teles M."/>
            <person name="MacKenzie S."/>
            <person name="Amaro C."/>
        </authorList>
    </citation>
    <scope>NUCLEOTIDE SEQUENCE</scope>
</reference>
<feature type="region of interest" description="Disordered" evidence="1">
    <location>
        <begin position="1"/>
        <end position="25"/>
    </location>
</feature>
<sequence>MLLPTQETPSVANVGVQPAESKVIH</sequence>
<evidence type="ECO:0000313" key="2">
    <source>
        <dbReference type="EMBL" id="JAH10119.1"/>
    </source>
</evidence>
<accession>A0A0E9Q039</accession>